<dbReference type="Proteomes" id="UP001595833">
    <property type="component" value="Unassembled WGS sequence"/>
</dbReference>
<evidence type="ECO:0000256" key="1">
    <source>
        <dbReference type="SAM" id="MobiDB-lite"/>
    </source>
</evidence>
<dbReference type="RefSeq" id="WP_380646590.1">
    <property type="nucleotide sequence ID" value="NZ_BAAAKE010000001.1"/>
</dbReference>
<gene>
    <name evidence="3" type="ORF">ACFPFM_14585</name>
</gene>
<accession>A0ABV9XX65</accession>
<evidence type="ECO:0000313" key="3">
    <source>
        <dbReference type="EMBL" id="MFC5054980.1"/>
    </source>
</evidence>
<reference evidence="4" key="1">
    <citation type="journal article" date="2019" name="Int. J. Syst. Evol. Microbiol.">
        <title>The Global Catalogue of Microorganisms (GCM) 10K type strain sequencing project: providing services to taxonomists for standard genome sequencing and annotation.</title>
        <authorList>
            <consortium name="The Broad Institute Genomics Platform"/>
            <consortium name="The Broad Institute Genome Sequencing Center for Infectious Disease"/>
            <person name="Wu L."/>
            <person name="Ma J."/>
        </authorList>
    </citation>
    <scope>NUCLEOTIDE SEQUENCE [LARGE SCALE GENOMIC DNA]</scope>
    <source>
        <strain evidence="4">KCTC 12848</strain>
    </source>
</reference>
<feature type="transmembrane region" description="Helical" evidence="2">
    <location>
        <begin position="31"/>
        <end position="50"/>
    </location>
</feature>
<feature type="region of interest" description="Disordered" evidence="1">
    <location>
        <begin position="1"/>
        <end position="28"/>
    </location>
</feature>
<protein>
    <recommendedName>
        <fullName evidence="5">Secreted protein</fullName>
    </recommendedName>
</protein>
<feature type="compositionally biased region" description="Polar residues" evidence="1">
    <location>
        <begin position="1"/>
        <end position="15"/>
    </location>
</feature>
<keyword evidence="2" id="KW-0812">Transmembrane</keyword>
<keyword evidence="2" id="KW-0472">Membrane</keyword>
<keyword evidence="2" id="KW-1133">Transmembrane helix</keyword>
<feature type="compositionally biased region" description="Acidic residues" evidence="1">
    <location>
        <begin position="65"/>
        <end position="74"/>
    </location>
</feature>
<sequence>MPLEQTTALVSARQPSTEKDPGGQQEDFGKSSPLGLLLLVLFLIAVFFLVKSMNKHLKRVPASFDDPEPAEDAAEYGAEGEVKNGAGGGKAAGGAGE</sequence>
<organism evidence="3 4">
    <name type="scientific">Saccharothrix xinjiangensis</name>
    <dbReference type="NCBI Taxonomy" id="204798"/>
    <lineage>
        <taxon>Bacteria</taxon>
        <taxon>Bacillati</taxon>
        <taxon>Actinomycetota</taxon>
        <taxon>Actinomycetes</taxon>
        <taxon>Pseudonocardiales</taxon>
        <taxon>Pseudonocardiaceae</taxon>
        <taxon>Saccharothrix</taxon>
    </lineage>
</organism>
<keyword evidence="4" id="KW-1185">Reference proteome</keyword>
<evidence type="ECO:0000256" key="2">
    <source>
        <dbReference type="SAM" id="Phobius"/>
    </source>
</evidence>
<feature type="region of interest" description="Disordered" evidence="1">
    <location>
        <begin position="60"/>
        <end position="97"/>
    </location>
</feature>
<dbReference type="EMBL" id="JBHSJB010000011">
    <property type="protein sequence ID" value="MFC5054980.1"/>
    <property type="molecule type" value="Genomic_DNA"/>
</dbReference>
<evidence type="ECO:0008006" key="5">
    <source>
        <dbReference type="Google" id="ProtNLM"/>
    </source>
</evidence>
<name>A0ABV9XX65_9PSEU</name>
<comment type="caution">
    <text evidence="3">The sequence shown here is derived from an EMBL/GenBank/DDBJ whole genome shotgun (WGS) entry which is preliminary data.</text>
</comment>
<evidence type="ECO:0000313" key="4">
    <source>
        <dbReference type="Proteomes" id="UP001595833"/>
    </source>
</evidence>
<proteinExistence type="predicted"/>
<feature type="compositionally biased region" description="Gly residues" evidence="1">
    <location>
        <begin position="85"/>
        <end position="97"/>
    </location>
</feature>